<dbReference type="OrthoDB" id="4628349at2"/>
<organism evidence="1 2">
    <name type="scientific">Nocardioides immobilis</name>
    <dbReference type="NCBI Taxonomy" id="2049295"/>
    <lineage>
        <taxon>Bacteria</taxon>
        <taxon>Bacillati</taxon>
        <taxon>Actinomycetota</taxon>
        <taxon>Actinomycetes</taxon>
        <taxon>Propionibacteriales</taxon>
        <taxon>Nocardioidaceae</taxon>
        <taxon>Nocardioides</taxon>
    </lineage>
</organism>
<comment type="caution">
    <text evidence="1">The sequence shown here is derived from an EMBL/GenBank/DDBJ whole genome shotgun (WGS) entry which is preliminary data.</text>
</comment>
<sequence>MAVRSEAMREIYRGETLVVRAGYDDAGRLAIDGEDRGGHPMFEEYEYYIRIEQEYFAAVRAALNGAAGTDLVGLLEDRASELVRRGETAWLKAHGIPYDFHTWTH</sequence>
<accession>A0A417XTR1</accession>
<reference evidence="1 2" key="1">
    <citation type="submission" date="2018-09" db="EMBL/GenBank/DDBJ databases">
        <title>Genome sequencing of Nocardioides immobilis CCTCC AB 2017083 for comparison to Nocardioides silvaticus.</title>
        <authorList>
            <person name="Li C."/>
            <person name="Wang G."/>
        </authorList>
    </citation>
    <scope>NUCLEOTIDE SEQUENCE [LARGE SCALE GENOMIC DNA]</scope>
    <source>
        <strain evidence="1 2">CCTCC AB 2017083</strain>
    </source>
</reference>
<dbReference type="AlphaFoldDB" id="A0A417XTR1"/>
<evidence type="ECO:0000313" key="2">
    <source>
        <dbReference type="Proteomes" id="UP000283644"/>
    </source>
</evidence>
<dbReference type="EMBL" id="QXGH01000039">
    <property type="protein sequence ID" value="RHW23842.1"/>
    <property type="molecule type" value="Genomic_DNA"/>
</dbReference>
<protein>
    <submittedName>
        <fullName evidence="1">Uncharacterized protein</fullName>
    </submittedName>
</protein>
<dbReference type="Proteomes" id="UP000283644">
    <property type="component" value="Unassembled WGS sequence"/>
</dbReference>
<proteinExistence type="predicted"/>
<keyword evidence="2" id="KW-1185">Reference proteome</keyword>
<dbReference type="RefSeq" id="WP_118928488.1">
    <property type="nucleotide sequence ID" value="NZ_QXGH01000039.1"/>
</dbReference>
<name>A0A417XTR1_9ACTN</name>
<gene>
    <name evidence="1" type="ORF">D0Z08_27510</name>
</gene>
<evidence type="ECO:0000313" key="1">
    <source>
        <dbReference type="EMBL" id="RHW23842.1"/>
    </source>
</evidence>